<dbReference type="Pfam" id="PF08021">
    <property type="entry name" value="FAD_binding_9"/>
    <property type="match status" value="1"/>
</dbReference>
<reference evidence="3" key="2">
    <citation type="submission" date="2020-09" db="EMBL/GenBank/DDBJ databases">
        <authorList>
            <person name="Sun Q."/>
            <person name="Kim S."/>
        </authorList>
    </citation>
    <scope>NUCLEOTIDE SEQUENCE</scope>
    <source>
        <strain evidence="3">KCTC 32296</strain>
    </source>
</reference>
<comment type="similarity">
    <text evidence="1">Belongs to the SIP oxidoreductase family.</text>
</comment>
<dbReference type="InterPro" id="IPR039374">
    <property type="entry name" value="SIP_fam"/>
</dbReference>
<dbReference type="Gene3D" id="2.40.30.10">
    <property type="entry name" value="Translation factors"/>
    <property type="match status" value="1"/>
</dbReference>
<dbReference type="PROSITE" id="PS51384">
    <property type="entry name" value="FAD_FR"/>
    <property type="match status" value="1"/>
</dbReference>
<feature type="domain" description="FAD-binding FR-type" evidence="2">
    <location>
        <begin position="17"/>
        <end position="141"/>
    </location>
</feature>
<dbReference type="CDD" id="cd06193">
    <property type="entry name" value="siderophore_interacting"/>
    <property type="match status" value="1"/>
</dbReference>
<dbReference type="EMBL" id="BMZB01000004">
    <property type="protein sequence ID" value="GGZ39706.1"/>
    <property type="molecule type" value="Genomic_DNA"/>
</dbReference>
<keyword evidence="4" id="KW-1185">Reference proteome</keyword>
<dbReference type="Gene3D" id="3.40.50.80">
    <property type="entry name" value="Nucleotide-binding domain of ferredoxin-NADP reductase (FNR) module"/>
    <property type="match status" value="1"/>
</dbReference>
<dbReference type="SUPFAM" id="SSF63380">
    <property type="entry name" value="Riboflavin synthase domain-like"/>
    <property type="match status" value="1"/>
</dbReference>
<evidence type="ECO:0000313" key="4">
    <source>
        <dbReference type="Proteomes" id="UP000662572"/>
    </source>
</evidence>
<sequence>MTETDSRTPVRVRHNLGPARHLKVVSKHHLSPNMIRIVLGGDDLTGFTSMGFDDHVKVFFPDPVTGEIATPVLGPDGIRQMPEGQTVIARDYTPRAYDRTNNHLTLDFAVHEAGPATTWAQTAKVGDDLRVGGPRGSFVIPMAFDGYILIGDDTALPAIGRRLEELPAGAKAVVLVEVESEADQLRFDTPADVTIHWVYRREGQTLSEVLKTIHLPAGDCYAWVACESATAKALRTQLIRDHGIKPKWLKAAGYWRRGAVAAHDTIED</sequence>
<dbReference type="InterPro" id="IPR007037">
    <property type="entry name" value="SIP_rossman_dom"/>
</dbReference>
<dbReference type="InterPro" id="IPR013113">
    <property type="entry name" value="SIP_FAD-bd"/>
</dbReference>
<dbReference type="PANTHER" id="PTHR30157">
    <property type="entry name" value="FERRIC REDUCTASE, NADPH-DEPENDENT"/>
    <property type="match status" value="1"/>
</dbReference>
<evidence type="ECO:0000259" key="2">
    <source>
        <dbReference type="PROSITE" id="PS51384"/>
    </source>
</evidence>
<proteinExistence type="inferred from homology"/>
<dbReference type="AlphaFoldDB" id="A0A918UWN0"/>
<gene>
    <name evidence="3" type="ORF">GCM10011273_27940</name>
</gene>
<dbReference type="InterPro" id="IPR017927">
    <property type="entry name" value="FAD-bd_FR_type"/>
</dbReference>
<dbReference type="RefSeq" id="WP_189487634.1">
    <property type="nucleotide sequence ID" value="NZ_BMZB01000004.1"/>
</dbReference>
<comment type="caution">
    <text evidence="3">The sequence shown here is derived from an EMBL/GenBank/DDBJ whole genome shotgun (WGS) entry which is preliminary data.</text>
</comment>
<dbReference type="Pfam" id="PF04954">
    <property type="entry name" value="SIP"/>
    <property type="match status" value="1"/>
</dbReference>
<organism evidence="3 4">
    <name type="scientific">Asticcacaulis endophyticus</name>
    <dbReference type="NCBI Taxonomy" id="1395890"/>
    <lineage>
        <taxon>Bacteria</taxon>
        <taxon>Pseudomonadati</taxon>
        <taxon>Pseudomonadota</taxon>
        <taxon>Alphaproteobacteria</taxon>
        <taxon>Caulobacterales</taxon>
        <taxon>Caulobacteraceae</taxon>
        <taxon>Asticcacaulis</taxon>
    </lineage>
</organism>
<evidence type="ECO:0000313" key="3">
    <source>
        <dbReference type="EMBL" id="GGZ39706.1"/>
    </source>
</evidence>
<dbReference type="Proteomes" id="UP000662572">
    <property type="component" value="Unassembled WGS sequence"/>
</dbReference>
<dbReference type="PANTHER" id="PTHR30157:SF0">
    <property type="entry name" value="NADPH-DEPENDENT FERRIC-CHELATE REDUCTASE"/>
    <property type="match status" value="1"/>
</dbReference>
<dbReference type="InterPro" id="IPR017938">
    <property type="entry name" value="Riboflavin_synthase-like_b-brl"/>
</dbReference>
<accession>A0A918UWN0</accession>
<name>A0A918UWN0_9CAUL</name>
<dbReference type="InterPro" id="IPR039261">
    <property type="entry name" value="FNR_nucleotide-bd"/>
</dbReference>
<protein>
    <submittedName>
        <fullName evidence="3">Siderophore-interacting protein</fullName>
    </submittedName>
</protein>
<dbReference type="GO" id="GO:0016491">
    <property type="term" value="F:oxidoreductase activity"/>
    <property type="evidence" value="ECO:0007669"/>
    <property type="project" value="InterPro"/>
</dbReference>
<reference evidence="3" key="1">
    <citation type="journal article" date="2014" name="Int. J. Syst. Evol. Microbiol.">
        <title>Complete genome sequence of Corynebacterium casei LMG S-19264T (=DSM 44701T), isolated from a smear-ripened cheese.</title>
        <authorList>
            <consortium name="US DOE Joint Genome Institute (JGI-PGF)"/>
            <person name="Walter F."/>
            <person name="Albersmeier A."/>
            <person name="Kalinowski J."/>
            <person name="Ruckert C."/>
        </authorList>
    </citation>
    <scope>NUCLEOTIDE SEQUENCE</scope>
    <source>
        <strain evidence="3">KCTC 32296</strain>
    </source>
</reference>
<evidence type="ECO:0000256" key="1">
    <source>
        <dbReference type="ARBA" id="ARBA00035644"/>
    </source>
</evidence>